<protein>
    <submittedName>
        <fullName evidence="2">Uncharacterized protein</fullName>
    </submittedName>
</protein>
<sequence>MGISGTCLTDCLIVPTPGKVLFIISLCIVVFGLVLIFLGICVTQLSGGLHVHLSISYSGIPIVFAGLVTLIISVVRIVSTNECLTEMNLTVCEFEKQWNQEESSTEPISCNFQEYSNDSISVVNKSLGNFNSDSVSNHVVKYPIPLVDYHKRLPMPPRLAVLH</sequence>
<feature type="transmembrane region" description="Helical" evidence="1">
    <location>
        <begin position="55"/>
        <end position="78"/>
    </location>
</feature>
<keyword evidence="1" id="KW-0812">Transmembrane</keyword>
<feature type="transmembrane region" description="Helical" evidence="1">
    <location>
        <begin position="20"/>
        <end position="43"/>
    </location>
</feature>
<evidence type="ECO:0000313" key="3">
    <source>
        <dbReference type="Proteomes" id="UP001292079"/>
    </source>
</evidence>
<evidence type="ECO:0000256" key="1">
    <source>
        <dbReference type="SAM" id="Phobius"/>
    </source>
</evidence>
<gene>
    <name evidence="2" type="ORF">MN116_001750</name>
</gene>
<proteinExistence type="predicted"/>
<keyword evidence="3" id="KW-1185">Reference proteome</keyword>
<comment type="caution">
    <text evidence="2">The sequence shown here is derived from an EMBL/GenBank/DDBJ whole genome shotgun (WGS) entry which is preliminary data.</text>
</comment>
<dbReference type="AlphaFoldDB" id="A0AAE1ZJ23"/>
<reference evidence="2" key="2">
    <citation type="journal article" date="2023" name="Infect Dis Poverty">
        <title>Chromosome-scale genome of the human blood fluke Schistosoma mekongi and its implications for public health.</title>
        <authorList>
            <person name="Zhou M."/>
            <person name="Xu L."/>
            <person name="Xu D."/>
            <person name="Chen W."/>
            <person name="Khan J."/>
            <person name="Hu Y."/>
            <person name="Huang H."/>
            <person name="Wei H."/>
            <person name="Zhang Y."/>
            <person name="Chusongsang P."/>
            <person name="Tanasarnprasert K."/>
            <person name="Hu X."/>
            <person name="Limpanont Y."/>
            <person name="Lv Z."/>
        </authorList>
    </citation>
    <scope>NUCLEOTIDE SEQUENCE</scope>
    <source>
        <strain evidence="2">LV_2022a</strain>
    </source>
</reference>
<dbReference type="Proteomes" id="UP001292079">
    <property type="component" value="Unassembled WGS sequence"/>
</dbReference>
<dbReference type="EMBL" id="JALJAT010000001">
    <property type="protein sequence ID" value="KAK4474613.1"/>
    <property type="molecule type" value="Genomic_DNA"/>
</dbReference>
<keyword evidence="1" id="KW-0472">Membrane</keyword>
<reference evidence="2" key="1">
    <citation type="submission" date="2022-04" db="EMBL/GenBank/DDBJ databases">
        <authorList>
            <person name="Xu L."/>
            <person name="Lv Z."/>
        </authorList>
    </citation>
    <scope>NUCLEOTIDE SEQUENCE</scope>
    <source>
        <strain evidence="2">LV_2022a</strain>
    </source>
</reference>
<name>A0AAE1ZJ23_SCHME</name>
<keyword evidence="1" id="KW-1133">Transmembrane helix</keyword>
<accession>A0AAE1ZJ23</accession>
<evidence type="ECO:0000313" key="2">
    <source>
        <dbReference type="EMBL" id="KAK4474613.1"/>
    </source>
</evidence>
<organism evidence="2 3">
    <name type="scientific">Schistosoma mekongi</name>
    <name type="common">Parasitic worm</name>
    <dbReference type="NCBI Taxonomy" id="38744"/>
    <lineage>
        <taxon>Eukaryota</taxon>
        <taxon>Metazoa</taxon>
        <taxon>Spiralia</taxon>
        <taxon>Lophotrochozoa</taxon>
        <taxon>Platyhelminthes</taxon>
        <taxon>Trematoda</taxon>
        <taxon>Digenea</taxon>
        <taxon>Strigeidida</taxon>
        <taxon>Schistosomatoidea</taxon>
        <taxon>Schistosomatidae</taxon>
        <taxon>Schistosoma</taxon>
    </lineage>
</organism>